<dbReference type="Pfam" id="PF00728">
    <property type="entry name" value="Glyco_hydro_20"/>
    <property type="match status" value="1"/>
</dbReference>
<dbReference type="GO" id="GO:0004563">
    <property type="term" value="F:beta-N-acetylhexosaminidase activity"/>
    <property type="evidence" value="ECO:0007669"/>
    <property type="project" value="UniProtKB-EC"/>
</dbReference>
<protein>
    <recommendedName>
        <fullName evidence="3">beta-N-acetylhexosaminidase</fullName>
        <ecNumber evidence="3">3.2.1.52</ecNumber>
    </recommendedName>
</protein>
<evidence type="ECO:0000313" key="8">
    <source>
        <dbReference type="EMBL" id="HJB43088.1"/>
    </source>
</evidence>
<dbReference type="Pfam" id="PF02838">
    <property type="entry name" value="Glyco_hydro_20b"/>
    <property type="match status" value="1"/>
</dbReference>
<proteinExistence type="inferred from homology"/>
<organism evidence="8 9">
    <name type="scientific">Candidatus Gemmiger avicola</name>
    <dbReference type="NCBI Taxonomy" id="2838605"/>
    <lineage>
        <taxon>Bacteria</taxon>
        <taxon>Bacillati</taxon>
        <taxon>Bacillota</taxon>
        <taxon>Clostridia</taxon>
        <taxon>Eubacteriales</taxon>
        <taxon>Gemmiger</taxon>
    </lineage>
</organism>
<keyword evidence="4" id="KW-0378">Hydrolase</keyword>
<dbReference type="SUPFAM" id="SSF55545">
    <property type="entry name" value="beta-N-acetylhexosaminidase-like domain"/>
    <property type="match status" value="1"/>
</dbReference>
<evidence type="ECO:0000256" key="2">
    <source>
        <dbReference type="ARBA" id="ARBA00006285"/>
    </source>
</evidence>
<dbReference type="GO" id="GO:0005975">
    <property type="term" value="P:carbohydrate metabolic process"/>
    <property type="evidence" value="ECO:0007669"/>
    <property type="project" value="InterPro"/>
</dbReference>
<comment type="caution">
    <text evidence="8">The sequence shown here is derived from an EMBL/GenBank/DDBJ whole genome shotgun (WGS) entry which is preliminary data.</text>
</comment>
<dbReference type="PRINTS" id="PR00738">
    <property type="entry name" value="GLHYDRLASE20"/>
</dbReference>
<evidence type="ECO:0000256" key="1">
    <source>
        <dbReference type="ARBA" id="ARBA00001231"/>
    </source>
</evidence>
<dbReference type="EC" id="3.2.1.52" evidence="3"/>
<evidence type="ECO:0000259" key="7">
    <source>
        <dbReference type="Pfam" id="PF02838"/>
    </source>
</evidence>
<evidence type="ECO:0000256" key="5">
    <source>
        <dbReference type="ARBA" id="ARBA00023295"/>
    </source>
</evidence>
<dbReference type="InterPro" id="IPR017853">
    <property type="entry name" value="GH"/>
</dbReference>
<name>A0A9D2MA18_9FIRM</name>
<dbReference type="InterPro" id="IPR025705">
    <property type="entry name" value="Beta_hexosaminidase_sua/sub"/>
</dbReference>
<comment type="similarity">
    <text evidence="2">Belongs to the glycosyl hydrolase 20 family.</text>
</comment>
<dbReference type="PANTHER" id="PTHR22600:SF57">
    <property type="entry name" value="BETA-N-ACETYLHEXOSAMINIDASE"/>
    <property type="match status" value="1"/>
</dbReference>
<dbReference type="Gene3D" id="3.20.20.80">
    <property type="entry name" value="Glycosidases"/>
    <property type="match status" value="1"/>
</dbReference>
<feature type="domain" description="Beta-hexosaminidase bacterial type N-terminal" evidence="7">
    <location>
        <begin position="2"/>
        <end position="124"/>
    </location>
</feature>
<dbReference type="GO" id="GO:0030203">
    <property type="term" value="P:glycosaminoglycan metabolic process"/>
    <property type="evidence" value="ECO:0007669"/>
    <property type="project" value="TreeGrafter"/>
</dbReference>
<dbReference type="InterPro" id="IPR015882">
    <property type="entry name" value="HEX_bac_N"/>
</dbReference>
<sequence length="619" mass="69143">MNLLPKPKRVEPGQGTFAFGISTAIRLTFGAAPGALLYAQMLQQTLEAETGLHCAILRGAARDGMVNLEIDPAQQAGRYTLTVTPARVTVAAGDDEALCNGVQTLRQLIEGEGAALPAQQIEDWPDMAHRGYYFDCSRGRVPKLSYLKQVADRLCRYKINEWQLYIEHTYLFENLSEAWRDDTPLTAQEILELDDYCAARHIELVPSLSTFGHMYKILSTKTCCDLCELPDSEKIPFSYTYAGAHHTLNVSHPDALGFVIGLIDEYRPLFRTNKFNICDDETFDLAKGRSKALAEAEGGERALYVRHVKALCEHIVAQGGIPMFWGDIMWRFPESCRELPKETICLNWGYLPDQRENEIRDIAASGITQYACPGCCGWNQWMPLLDYAYRNNRVMCRHARKYGAIGLLNTDWGDYGHINDPRLTVPGQLYGAAFAWNADEIPFEEINEAVSRLEYRDASGRLVGAMAALADHHEIFNWARAVQYIEGSDETRAKILTEVDAAAIPAANEAVAAAKAQILQAARSMPVGRKEIVSLLCVVADGIALWNEIGAHLVQNPDDAAEGDALAGRLESWFYLYRQEWDKTSRVSATPNLIRLFCAWADCLRHRAYGSVHAPEVRS</sequence>
<dbReference type="CDD" id="cd06565">
    <property type="entry name" value="GH20_GcnA-like"/>
    <property type="match status" value="1"/>
</dbReference>
<evidence type="ECO:0000259" key="6">
    <source>
        <dbReference type="Pfam" id="PF00728"/>
    </source>
</evidence>
<dbReference type="SUPFAM" id="SSF51445">
    <property type="entry name" value="(Trans)glycosidases"/>
    <property type="match status" value="1"/>
</dbReference>
<reference evidence="8" key="1">
    <citation type="journal article" date="2021" name="PeerJ">
        <title>Extensive microbial diversity within the chicken gut microbiome revealed by metagenomics and culture.</title>
        <authorList>
            <person name="Gilroy R."/>
            <person name="Ravi A."/>
            <person name="Getino M."/>
            <person name="Pursley I."/>
            <person name="Horton D.L."/>
            <person name="Alikhan N.F."/>
            <person name="Baker D."/>
            <person name="Gharbi K."/>
            <person name="Hall N."/>
            <person name="Watson M."/>
            <person name="Adriaenssens E.M."/>
            <person name="Foster-Nyarko E."/>
            <person name="Jarju S."/>
            <person name="Secka A."/>
            <person name="Antonio M."/>
            <person name="Oren A."/>
            <person name="Chaudhuri R.R."/>
            <person name="La Ragione R."/>
            <person name="Hildebrand F."/>
            <person name="Pallen M.J."/>
        </authorList>
    </citation>
    <scope>NUCLEOTIDE SEQUENCE</scope>
    <source>
        <strain evidence="8">ChiBcec8-13705</strain>
    </source>
</reference>
<evidence type="ECO:0000313" key="9">
    <source>
        <dbReference type="Proteomes" id="UP000886803"/>
    </source>
</evidence>
<feature type="domain" description="Glycoside hydrolase family 20 catalytic" evidence="6">
    <location>
        <begin position="128"/>
        <end position="367"/>
    </location>
</feature>
<evidence type="ECO:0000256" key="3">
    <source>
        <dbReference type="ARBA" id="ARBA00012663"/>
    </source>
</evidence>
<dbReference type="PANTHER" id="PTHR22600">
    <property type="entry name" value="BETA-HEXOSAMINIDASE"/>
    <property type="match status" value="1"/>
</dbReference>
<dbReference type="InterPro" id="IPR015883">
    <property type="entry name" value="Glyco_hydro_20_cat"/>
</dbReference>
<dbReference type="Proteomes" id="UP000886803">
    <property type="component" value="Unassembled WGS sequence"/>
</dbReference>
<dbReference type="AlphaFoldDB" id="A0A9D2MA18"/>
<dbReference type="EMBL" id="DWYG01000190">
    <property type="protein sequence ID" value="HJB43088.1"/>
    <property type="molecule type" value="Genomic_DNA"/>
</dbReference>
<dbReference type="InterPro" id="IPR029018">
    <property type="entry name" value="Hex-like_dom2"/>
</dbReference>
<keyword evidence="5" id="KW-0326">Glycosidase</keyword>
<accession>A0A9D2MA18</accession>
<dbReference type="GO" id="GO:0016020">
    <property type="term" value="C:membrane"/>
    <property type="evidence" value="ECO:0007669"/>
    <property type="project" value="TreeGrafter"/>
</dbReference>
<comment type="catalytic activity">
    <reaction evidence="1">
        <text>Hydrolysis of terminal non-reducing N-acetyl-D-hexosamine residues in N-acetyl-beta-D-hexosaminides.</text>
        <dbReference type="EC" id="3.2.1.52"/>
    </reaction>
</comment>
<reference evidence="8" key="2">
    <citation type="submission" date="2021-04" db="EMBL/GenBank/DDBJ databases">
        <authorList>
            <person name="Gilroy R."/>
        </authorList>
    </citation>
    <scope>NUCLEOTIDE SEQUENCE</scope>
    <source>
        <strain evidence="8">ChiBcec8-13705</strain>
    </source>
</reference>
<evidence type="ECO:0000256" key="4">
    <source>
        <dbReference type="ARBA" id="ARBA00022801"/>
    </source>
</evidence>
<dbReference type="Gene3D" id="3.30.379.10">
    <property type="entry name" value="Chitobiase/beta-hexosaminidase domain 2-like"/>
    <property type="match status" value="1"/>
</dbReference>
<gene>
    <name evidence="8" type="ORF">H9945_11395</name>
</gene>